<dbReference type="Pfam" id="PF02810">
    <property type="entry name" value="SEC-C"/>
    <property type="match status" value="1"/>
</dbReference>
<evidence type="ECO:0000313" key="1">
    <source>
        <dbReference type="EMBL" id="MDQ0164023.1"/>
    </source>
</evidence>
<protein>
    <submittedName>
        <fullName evidence="1">Tetratricopeptide (TPR) repeat protein</fullName>
    </submittedName>
</protein>
<gene>
    <name evidence="1" type="ORF">J2S06_003167</name>
</gene>
<dbReference type="InterPro" id="IPR004027">
    <property type="entry name" value="SEC_C_motif"/>
</dbReference>
<dbReference type="Gene3D" id="1.25.40.10">
    <property type="entry name" value="Tetratricopeptide repeat domain"/>
    <property type="match status" value="1"/>
</dbReference>
<evidence type="ECO:0000313" key="2">
    <source>
        <dbReference type="Proteomes" id="UP001225646"/>
    </source>
</evidence>
<dbReference type="Gene3D" id="3.10.450.50">
    <property type="match status" value="1"/>
</dbReference>
<name>A0ABT9VSR1_9BACI</name>
<accession>A0ABT9VSR1</accession>
<dbReference type="RefSeq" id="WP_419152912.1">
    <property type="nucleotide sequence ID" value="NZ_JAUSTR010000038.1"/>
</dbReference>
<sequence>MTKVKRNDPCPCGSGKKYKRCCGNTSFISIQQILKQEIVNLQKDIIEFSLMNYDEEILTLVEDYLEGYNIPGEMEEIYQLMGVSLAIFTQLVDGEKTPLQLYIDRHLHNIQRPKMKEILQSWVGVKPSATEVLSVDNERVVVKDILTKETKNVIIFEEDCGLVEGALLIGILVPIGESFTFFAMFVDFYEEKAERIRQTIIEHFDNSEVSPQEFMASEFLDILDQAFFITLTFDLIENFSWSDPQYKEVAKCFQLNIKNEENSDTLVLLGVTLWYKYCELKQPRIKNIGLYAACIHYVVYRNIPFLNRKKTLNELAEMYGANPGSISQRAHHVESVVEDFLQQAKAASLLDGAVDFALDEGTPFEKNRFLMERSLLESERKLENVDIDSMEDLNEYLNDPTIPSRPLTKQEQAQELIFDAYGESGRKRKQLINKALKLDPNNPDAYNLLAEEASSFEEALNLYREGMIRGEKSLGKAFIEENKGHFWGIVKTRPYMRAKFHYSCMLYEDGQLQEAIQHFEEL</sequence>
<reference evidence="1 2" key="1">
    <citation type="submission" date="2023-07" db="EMBL/GenBank/DDBJ databases">
        <title>Genomic Encyclopedia of Type Strains, Phase IV (KMG-IV): sequencing the most valuable type-strain genomes for metagenomic binning, comparative biology and taxonomic classification.</title>
        <authorList>
            <person name="Goeker M."/>
        </authorList>
    </citation>
    <scope>NUCLEOTIDE SEQUENCE [LARGE SCALE GENOMIC DNA]</scope>
    <source>
        <strain evidence="1 2">DSM 19092</strain>
    </source>
</reference>
<keyword evidence="2" id="KW-1185">Reference proteome</keyword>
<dbReference type="EMBL" id="JAUSTR010000038">
    <property type="protein sequence ID" value="MDQ0164023.1"/>
    <property type="molecule type" value="Genomic_DNA"/>
</dbReference>
<comment type="caution">
    <text evidence="1">The sequence shown here is derived from an EMBL/GenBank/DDBJ whole genome shotgun (WGS) entry which is preliminary data.</text>
</comment>
<dbReference type="SUPFAM" id="SSF103642">
    <property type="entry name" value="Sec-C motif"/>
    <property type="match status" value="1"/>
</dbReference>
<dbReference type="InterPro" id="IPR011990">
    <property type="entry name" value="TPR-like_helical_dom_sf"/>
</dbReference>
<dbReference type="Proteomes" id="UP001225646">
    <property type="component" value="Unassembled WGS sequence"/>
</dbReference>
<organism evidence="1 2">
    <name type="scientific">Aeribacillus alveayuensis</name>
    <dbReference type="NCBI Taxonomy" id="279215"/>
    <lineage>
        <taxon>Bacteria</taxon>
        <taxon>Bacillati</taxon>
        <taxon>Bacillota</taxon>
        <taxon>Bacilli</taxon>
        <taxon>Bacillales</taxon>
        <taxon>Bacillaceae</taxon>
        <taxon>Aeribacillus</taxon>
    </lineage>
</organism>
<proteinExistence type="predicted"/>